<keyword evidence="7 9" id="KW-0811">Translocation</keyword>
<dbReference type="InterPro" id="IPR006312">
    <property type="entry name" value="TatA/E"/>
</dbReference>
<dbReference type="InterPro" id="IPR003369">
    <property type="entry name" value="TatA/B/E"/>
</dbReference>
<dbReference type="PANTHER" id="PTHR42982:SF1">
    <property type="entry name" value="SEC-INDEPENDENT PROTEIN TRANSLOCASE PROTEIN TATA"/>
    <property type="match status" value="1"/>
</dbReference>
<name>A0ABU3NYN7_9FIRM</name>
<organism evidence="10 11">
    <name type="scientific">Anaeroselena agilis</name>
    <dbReference type="NCBI Taxonomy" id="3063788"/>
    <lineage>
        <taxon>Bacteria</taxon>
        <taxon>Bacillati</taxon>
        <taxon>Bacillota</taxon>
        <taxon>Negativicutes</taxon>
        <taxon>Acetonemataceae</taxon>
        <taxon>Anaeroselena</taxon>
    </lineage>
</organism>
<evidence type="ECO:0000313" key="11">
    <source>
        <dbReference type="Proteomes" id="UP001254848"/>
    </source>
</evidence>
<keyword evidence="4 9" id="KW-0812">Transmembrane</keyword>
<evidence type="ECO:0000256" key="9">
    <source>
        <dbReference type="HAMAP-Rule" id="MF_00236"/>
    </source>
</evidence>
<keyword evidence="2 9" id="KW-0813">Transport</keyword>
<comment type="subcellular location">
    <subcellularLocation>
        <location evidence="1 9">Cell membrane</location>
        <topology evidence="1 9">Single-pass membrane protein</topology>
    </subcellularLocation>
</comment>
<evidence type="ECO:0000256" key="2">
    <source>
        <dbReference type="ARBA" id="ARBA00022448"/>
    </source>
</evidence>
<dbReference type="Pfam" id="PF02416">
    <property type="entry name" value="TatA_B_E"/>
    <property type="match status" value="1"/>
</dbReference>
<dbReference type="Gene3D" id="1.20.5.3310">
    <property type="match status" value="1"/>
</dbReference>
<evidence type="ECO:0000256" key="3">
    <source>
        <dbReference type="ARBA" id="ARBA00022475"/>
    </source>
</evidence>
<dbReference type="NCBIfam" id="NF011430">
    <property type="entry name" value="PRK14861.1"/>
    <property type="match status" value="1"/>
</dbReference>
<proteinExistence type="inferred from homology"/>
<sequence>MFNIGMTELILVLVIVLVVFGPSKLPEVGKAIGKSIRGFKEETNGMKEEIHKATALEAPPAKDQGKTS</sequence>
<protein>
    <recommendedName>
        <fullName evidence="9">Sec-independent protein translocase protein TatA</fullName>
    </recommendedName>
</protein>
<gene>
    <name evidence="9 10" type="primary">tatA</name>
    <name evidence="10" type="ORF">Q4T40_11700</name>
</gene>
<keyword evidence="5 9" id="KW-0653">Protein transport</keyword>
<reference evidence="10 11" key="1">
    <citation type="submission" date="2023-07" db="EMBL/GenBank/DDBJ databases">
        <title>The novel representative of Negativicutes class, Anaeroselena agilis gen. nov. sp. nov.</title>
        <authorList>
            <person name="Prokofeva M.I."/>
            <person name="Elcheninov A.G."/>
            <person name="Klyukina A."/>
            <person name="Kublanov I.V."/>
            <person name="Frolov E.N."/>
            <person name="Podosokorskaya O.A."/>
        </authorList>
    </citation>
    <scope>NUCLEOTIDE SEQUENCE [LARGE SCALE GENOMIC DNA]</scope>
    <source>
        <strain evidence="10 11">4137-cl</strain>
    </source>
</reference>
<dbReference type="RefSeq" id="WP_413780410.1">
    <property type="nucleotide sequence ID" value="NZ_JAUOZS010000001.1"/>
</dbReference>
<keyword evidence="3 9" id="KW-1003">Cell membrane</keyword>
<dbReference type="NCBIfam" id="TIGR01411">
    <property type="entry name" value="tatAE"/>
    <property type="match status" value="1"/>
</dbReference>
<evidence type="ECO:0000256" key="1">
    <source>
        <dbReference type="ARBA" id="ARBA00004162"/>
    </source>
</evidence>
<evidence type="ECO:0000256" key="4">
    <source>
        <dbReference type="ARBA" id="ARBA00022692"/>
    </source>
</evidence>
<accession>A0ABU3NYN7</accession>
<evidence type="ECO:0000313" key="10">
    <source>
        <dbReference type="EMBL" id="MDT8901912.1"/>
    </source>
</evidence>
<dbReference type="EMBL" id="JAUOZS010000001">
    <property type="protein sequence ID" value="MDT8901912.1"/>
    <property type="molecule type" value="Genomic_DNA"/>
</dbReference>
<comment type="caution">
    <text evidence="10">The sequence shown here is derived from an EMBL/GenBank/DDBJ whole genome shotgun (WGS) entry which is preliminary data.</text>
</comment>
<keyword evidence="6 9" id="KW-1133">Transmembrane helix</keyword>
<evidence type="ECO:0000256" key="7">
    <source>
        <dbReference type="ARBA" id="ARBA00023010"/>
    </source>
</evidence>
<keyword evidence="8 9" id="KW-0472">Membrane</keyword>
<keyword evidence="11" id="KW-1185">Reference proteome</keyword>
<evidence type="ECO:0000256" key="8">
    <source>
        <dbReference type="ARBA" id="ARBA00023136"/>
    </source>
</evidence>
<comment type="function">
    <text evidence="9">Part of the twin-arginine translocation (Tat) system that transports large folded proteins containing a characteristic twin-arginine motif in their signal peptide across membranes. TatA could form the protein-conducting channel of the Tat system.</text>
</comment>
<evidence type="ECO:0000256" key="5">
    <source>
        <dbReference type="ARBA" id="ARBA00022927"/>
    </source>
</evidence>
<comment type="subunit">
    <text evidence="9">Forms a complex with TatC.</text>
</comment>
<evidence type="ECO:0000256" key="6">
    <source>
        <dbReference type="ARBA" id="ARBA00022989"/>
    </source>
</evidence>
<dbReference type="Proteomes" id="UP001254848">
    <property type="component" value="Unassembled WGS sequence"/>
</dbReference>
<dbReference type="PANTHER" id="PTHR42982">
    <property type="entry name" value="SEC-INDEPENDENT PROTEIN TRANSLOCASE PROTEIN TATA"/>
    <property type="match status" value="1"/>
</dbReference>
<dbReference type="PRINTS" id="PR01506">
    <property type="entry name" value="TATBPROTEIN"/>
</dbReference>
<dbReference type="HAMAP" id="MF_00236">
    <property type="entry name" value="TatA_E"/>
    <property type="match status" value="1"/>
</dbReference>
<comment type="similarity">
    <text evidence="9">Belongs to the TatA/E family.</text>
</comment>